<dbReference type="Pfam" id="PF01594">
    <property type="entry name" value="AI-2E_transport"/>
    <property type="match status" value="1"/>
</dbReference>
<organism evidence="10 11">
    <name type="scientific">Tomitella cavernea</name>
    <dbReference type="NCBI Taxonomy" id="1387982"/>
    <lineage>
        <taxon>Bacteria</taxon>
        <taxon>Bacillati</taxon>
        <taxon>Actinomycetota</taxon>
        <taxon>Actinomycetes</taxon>
        <taxon>Mycobacteriales</taxon>
        <taxon>Tomitella</taxon>
    </lineage>
</organism>
<feature type="region of interest" description="Disordered" evidence="8">
    <location>
        <begin position="368"/>
        <end position="418"/>
    </location>
</feature>
<evidence type="ECO:0000256" key="8">
    <source>
        <dbReference type="SAM" id="MobiDB-lite"/>
    </source>
</evidence>
<dbReference type="RefSeq" id="WP_200173818.1">
    <property type="nucleotide sequence ID" value="NZ_BAABKQ010000001.1"/>
</dbReference>
<feature type="transmembrane region" description="Helical" evidence="9">
    <location>
        <begin position="231"/>
        <end position="255"/>
    </location>
</feature>
<comment type="subcellular location">
    <subcellularLocation>
        <location evidence="1">Cell membrane</location>
        <topology evidence="1">Multi-pass membrane protein</topology>
    </subcellularLocation>
</comment>
<evidence type="ECO:0000256" key="1">
    <source>
        <dbReference type="ARBA" id="ARBA00004651"/>
    </source>
</evidence>
<keyword evidence="11" id="KW-1185">Reference proteome</keyword>
<dbReference type="InterPro" id="IPR002549">
    <property type="entry name" value="AI-2E-like"/>
</dbReference>
<evidence type="ECO:0000256" key="6">
    <source>
        <dbReference type="ARBA" id="ARBA00022989"/>
    </source>
</evidence>
<dbReference type="PANTHER" id="PTHR21716">
    <property type="entry name" value="TRANSMEMBRANE PROTEIN"/>
    <property type="match status" value="1"/>
</dbReference>
<keyword evidence="3" id="KW-0813">Transport</keyword>
<dbReference type="Proteomes" id="UP001500839">
    <property type="component" value="Unassembled WGS sequence"/>
</dbReference>
<keyword evidence="6 9" id="KW-1133">Transmembrane helix</keyword>
<feature type="transmembrane region" description="Helical" evidence="9">
    <location>
        <begin position="261"/>
        <end position="294"/>
    </location>
</feature>
<dbReference type="EMBL" id="BAABKQ010000001">
    <property type="protein sequence ID" value="GAA4811877.1"/>
    <property type="molecule type" value="Genomic_DNA"/>
</dbReference>
<evidence type="ECO:0000256" key="5">
    <source>
        <dbReference type="ARBA" id="ARBA00022692"/>
    </source>
</evidence>
<evidence type="ECO:0000256" key="9">
    <source>
        <dbReference type="SAM" id="Phobius"/>
    </source>
</evidence>
<evidence type="ECO:0000313" key="10">
    <source>
        <dbReference type="EMBL" id="GAA4811877.1"/>
    </source>
</evidence>
<name>A0ABP9CIG9_9ACTN</name>
<feature type="transmembrane region" description="Helical" evidence="9">
    <location>
        <begin position="20"/>
        <end position="38"/>
    </location>
</feature>
<feature type="transmembrane region" description="Helical" evidence="9">
    <location>
        <begin position="44"/>
        <end position="65"/>
    </location>
</feature>
<feature type="compositionally biased region" description="Acidic residues" evidence="8">
    <location>
        <begin position="389"/>
        <end position="398"/>
    </location>
</feature>
<gene>
    <name evidence="10" type="ORF">GCM10023353_15650</name>
</gene>
<evidence type="ECO:0000256" key="3">
    <source>
        <dbReference type="ARBA" id="ARBA00022448"/>
    </source>
</evidence>
<keyword evidence="4" id="KW-1003">Cell membrane</keyword>
<evidence type="ECO:0000256" key="2">
    <source>
        <dbReference type="ARBA" id="ARBA00009773"/>
    </source>
</evidence>
<proteinExistence type="inferred from homology"/>
<keyword evidence="5 9" id="KW-0812">Transmembrane</keyword>
<sequence>MSQHTPARTRGEVIGRGGRWLAEWSLRIILILGALWLIDHLLGKVWVVVLPVLIATIMATVLWPISGWMQRHRVPPAVAALTTMVGGLIVLAAVIAGIVPSVMNQIGPLADRTVEGVNKVQDWLTGPPFNIRPEQINEAVHAITSKVQSSASTIAQGVFTGVSTAGSVVVTLLLIVVLLFFFIKDGPKFIPWMHRSTGGPASHHVEEVLQRMWSTLGGFIRTQALVAFIDALFIGVGLVIIGVPLAGVLAVITFFGGFIPIVGAFVAGALAVLVALVANGWTTALIVLALIIAVQQLEGNVLSPMLQSRSMDLHPVVVLLAVTAGGSLWGIVGAFLAVPVAAVVAVFVRYISEHIDAQVSPLPAGSGVGLPEASGTGGTGGPQMASLSEDADQSETAEAEGPRGSLVARLIRRSRSDD</sequence>
<feature type="transmembrane region" description="Helical" evidence="9">
    <location>
        <begin position="158"/>
        <end position="183"/>
    </location>
</feature>
<evidence type="ECO:0000256" key="7">
    <source>
        <dbReference type="ARBA" id="ARBA00023136"/>
    </source>
</evidence>
<comment type="caution">
    <text evidence="10">The sequence shown here is derived from an EMBL/GenBank/DDBJ whole genome shotgun (WGS) entry which is preliminary data.</text>
</comment>
<evidence type="ECO:0000256" key="4">
    <source>
        <dbReference type="ARBA" id="ARBA00022475"/>
    </source>
</evidence>
<reference evidence="11" key="1">
    <citation type="journal article" date="2019" name="Int. J. Syst. Evol. Microbiol.">
        <title>The Global Catalogue of Microorganisms (GCM) 10K type strain sequencing project: providing services to taxonomists for standard genome sequencing and annotation.</title>
        <authorList>
            <consortium name="The Broad Institute Genomics Platform"/>
            <consortium name="The Broad Institute Genome Sequencing Center for Infectious Disease"/>
            <person name="Wu L."/>
            <person name="Ma J."/>
        </authorList>
    </citation>
    <scope>NUCLEOTIDE SEQUENCE [LARGE SCALE GENOMIC DNA]</scope>
    <source>
        <strain evidence="11">JCM 18542</strain>
    </source>
</reference>
<feature type="transmembrane region" description="Helical" evidence="9">
    <location>
        <begin position="315"/>
        <end position="348"/>
    </location>
</feature>
<evidence type="ECO:0008006" key="12">
    <source>
        <dbReference type="Google" id="ProtNLM"/>
    </source>
</evidence>
<evidence type="ECO:0000313" key="11">
    <source>
        <dbReference type="Proteomes" id="UP001500839"/>
    </source>
</evidence>
<protein>
    <recommendedName>
        <fullName evidence="12">AI-2E family transporter</fullName>
    </recommendedName>
</protein>
<comment type="similarity">
    <text evidence="2">Belongs to the autoinducer-2 exporter (AI-2E) (TC 2.A.86) family.</text>
</comment>
<feature type="transmembrane region" description="Helical" evidence="9">
    <location>
        <begin position="77"/>
        <end position="99"/>
    </location>
</feature>
<accession>A0ABP9CIG9</accession>
<keyword evidence="7 9" id="KW-0472">Membrane</keyword>
<dbReference type="PANTHER" id="PTHR21716:SF53">
    <property type="entry name" value="PERMEASE PERM-RELATED"/>
    <property type="match status" value="1"/>
</dbReference>